<accession>A0A0M2V7D5</accession>
<organism evidence="2 3">
    <name type="scientific">Arsukibacterium ikkense</name>
    <dbReference type="NCBI Taxonomy" id="336831"/>
    <lineage>
        <taxon>Bacteria</taxon>
        <taxon>Pseudomonadati</taxon>
        <taxon>Pseudomonadota</taxon>
        <taxon>Gammaproteobacteria</taxon>
        <taxon>Chromatiales</taxon>
        <taxon>Chromatiaceae</taxon>
        <taxon>Arsukibacterium</taxon>
    </lineage>
</organism>
<proteinExistence type="predicted"/>
<dbReference type="STRING" id="336831.WG68_09390"/>
<feature type="transmembrane region" description="Helical" evidence="1">
    <location>
        <begin position="41"/>
        <end position="59"/>
    </location>
</feature>
<feature type="transmembrane region" description="Helical" evidence="1">
    <location>
        <begin position="17"/>
        <end position="35"/>
    </location>
</feature>
<keyword evidence="1" id="KW-0472">Membrane</keyword>
<evidence type="ECO:0000256" key="1">
    <source>
        <dbReference type="SAM" id="Phobius"/>
    </source>
</evidence>
<reference evidence="2 3" key="1">
    <citation type="submission" date="2015-03" db="EMBL/GenBank/DDBJ databases">
        <title>Draft genome sequences of two protease-producing strains of Arsukibacterium isolated from two cold and alkaline environments.</title>
        <authorList>
            <person name="Lylloff J.E."/>
            <person name="Skov L.B."/>
            <person name="Jepsen M."/>
            <person name="Hallin P.F."/>
            <person name="Sorensen S.J."/>
            <person name="Stougaard P."/>
            <person name="Glaring M.A."/>
        </authorList>
    </citation>
    <scope>NUCLEOTIDE SEQUENCE [LARGE SCALE GENOMIC DNA]</scope>
    <source>
        <strain evidence="2 3">GCM72</strain>
    </source>
</reference>
<evidence type="ECO:0000313" key="2">
    <source>
        <dbReference type="EMBL" id="KKO45590.1"/>
    </source>
</evidence>
<dbReference type="Proteomes" id="UP000034228">
    <property type="component" value="Unassembled WGS sequence"/>
</dbReference>
<comment type="caution">
    <text evidence="2">The sequence shown here is derived from an EMBL/GenBank/DDBJ whole genome shotgun (WGS) entry which is preliminary data.</text>
</comment>
<keyword evidence="1" id="KW-0812">Transmembrane</keyword>
<dbReference type="RefSeq" id="WP_046557435.1">
    <property type="nucleotide sequence ID" value="NZ_LAHO01000008.1"/>
</dbReference>
<keyword evidence="3" id="KW-1185">Reference proteome</keyword>
<dbReference type="PATRIC" id="fig|336831.14.peg.180"/>
<dbReference type="AlphaFoldDB" id="A0A0M2V7D5"/>
<dbReference type="Pfam" id="PF11201">
    <property type="entry name" value="DUF2982"/>
    <property type="match status" value="1"/>
</dbReference>
<keyword evidence="1" id="KW-1133">Transmembrane helix</keyword>
<dbReference type="InterPro" id="IPR021367">
    <property type="entry name" value="DUF2982"/>
</dbReference>
<evidence type="ECO:0000313" key="3">
    <source>
        <dbReference type="Proteomes" id="UP000034228"/>
    </source>
</evidence>
<dbReference type="OrthoDB" id="7061905at2"/>
<sequence length="221" mass="24702">MEPIFVSQTSHQGGARLLLGGLAALAGLLLFTVLFAEQFSLLLALCYIAAAMAVFLGMAKLAEPRYFLKCDEQGVHYFHRYGSWLLPWQSFMYCAVPQLEQQNLSFIGFKVTDYDAVLQPLRLRLAVRLMTEQRPLFMSAIKQSCANGQCASELLMEKDSFSTATQRYNGIKAVFAQRMQRLAGASGFDLFVTCSLTEAQTRALCQQINQARLQMIQNTAT</sequence>
<name>A0A0M2V7D5_9GAMM</name>
<evidence type="ECO:0008006" key="4">
    <source>
        <dbReference type="Google" id="ProtNLM"/>
    </source>
</evidence>
<dbReference type="EMBL" id="LAHO01000008">
    <property type="protein sequence ID" value="KKO45590.1"/>
    <property type="molecule type" value="Genomic_DNA"/>
</dbReference>
<gene>
    <name evidence="2" type="ORF">WG68_09390</name>
</gene>
<protein>
    <recommendedName>
        <fullName evidence="4">DUF2982 domain-containing protein</fullName>
    </recommendedName>
</protein>